<evidence type="ECO:0000256" key="1">
    <source>
        <dbReference type="SAM" id="Coils"/>
    </source>
</evidence>
<keyword evidence="2" id="KW-1133">Transmembrane helix</keyword>
<accession>A0AAW2DS98</accession>
<dbReference type="PANTHER" id="PTHR31170">
    <property type="entry name" value="BNAC04G53230D PROTEIN"/>
    <property type="match status" value="1"/>
</dbReference>
<keyword evidence="2" id="KW-0472">Membrane</keyword>
<gene>
    <name evidence="3" type="ORF">SO802_000078</name>
</gene>
<keyword evidence="2" id="KW-0812">Transmembrane</keyword>
<name>A0AAW2DS98_9ROSI</name>
<dbReference type="InterPro" id="IPR004158">
    <property type="entry name" value="DUF247_pln"/>
</dbReference>
<dbReference type="AlphaFoldDB" id="A0AAW2DS98"/>
<feature type="transmembrane region" description="Helical" evidence="2">
    <location>
        <begin position="224"/>
        <end position="248"/>
    </location>
</feature>
<reference evidence="3 4" key="1">
    <citation type="submission" date="2024-01" db="EMBL/GenBank/DDBJ databases">
        <title>A telomere-to-telomere, gap-free genome of sweet tea (Lithocarpus litseifolius).</title>
        <authorList>
            <person name="Zhou J."/>
        </authorList>
    </citation>
    <scope>NUCLEOTIDE SEQUENCE [LARGE SCALE GENOMIC DNA]</scope>
    <source>
        <strain evidence="3">Zhou-2022a</strain>
        <tissue evidence="3">Leaf</tissue>
    </source>
</reference>
<evidence type="ECO:0000256" key="2">
    <source>
        <dbReference type="SAM" id="Phobius"/>
    </source>
</evidence>
<feature type="coiled-coil region" evidence="1">
    <location>
        <begin position="13"/>
        <end position="40"/>
    </location>
</feature>
<dbReference type="PANTHER" id="PTHR31170:SF23">
    <property type="match status" value="1"/>
</dbReference>
<protein>
    <submittedName>
        <fullName evidence="3">Uncharacterized protein</fullName>
    </submittedName>
</protein>
<comment type="caution">
    <text evidence="3">The sequence shown here is derived from an EMBL/GenBank/DDBJ whole genome shotgun (WGS) entry which is preliminary data.</text>
</comment>
<keyword evidence="1" id="KW-0175">Coiled coil</keyword>
<proteinExistence type="predicted"/>
<evidence type="ECO:0000313" key="3">
    <source>
        <dbReference type="EMBL" id="KAL0013009.1"/>
    </source>
</evidence>
<dbReference type="Proteomes" id="UP001459277">
    <property type="component" value="Unassembled WGS sequence"/>
</dbReference>
<dbReference type="Pfam" id="PF03140">
    <property type="entry name" value="DUF247"/>
    <property type="match status" value="2"/>
</dbReference>
<evidence type="ECO:0000313" key="4">
    <source>
        <dbReference type="Proteomes" id="UP001459277"/>
    </source>
</evidence>
<organism evidence="3 4">
    <name type="scientific">Lithocarpus litseifolius</name>
    <dbReference type="NCBI Taxonomy" id="425828"/>
    <lineage>
        <taxon>Eukaryota</taxon>
        <taxon>Viridiplantae</taxon>
        <taxon>Streptophyta</taxon>
        <taxon>Embryophyta</taxon>
        <taxon>Tracheophyta</taxon>
        <taxon>Spermatophyta</taxon>
        <taxon>Magnoliopsida</taxon>
        <taxon>eudicotyledons</taxon>
        <taxon>Gunneridae</taxon>
        <taxon>Pentapetalae</taxon>
        <taxon>rosids</taxon>
        <taxon>fabids</taxon>
        <taxon>Fagales</taxon>
        <taxon>Fagaceae</taxon>
        <taxon>Lithocarpus</taxon>
    </lineage>
</organism>
<keyword evidence="4" id="KW-1185">Reference proteome</keyword>
<dbReference type="EMBL" id="JAZDWU010000001">
    <property type="protein sequence ID" value="KAL0013009.1"/>
    <property type="molecule type" value="Genomic_DNA"/>
</dbReference>
<sequence length="251" mass="29666">MEKHKARYFESFMQRAKINLKNLESSIREMEDSIQRCYVETVHLESDDFVKLIRLDASFILELFLRYYEEKWEVDDPMFLREAGVTFKVASRKCALNLDFQNGMLEIPLLKFQDTMEALIRNIMALEQCDHRRPAYITDFYLMLDHLINTSKDVDLLSSERIIDNRLGDSNAVTSMINNLNKGIFRRDMNSDYYDLCRELNVFYEKPWHRWKATLKHEYFSTPWGTASTVAAIFLLVLTLIQTICSIIQVV</sequence>